<dbReference type="Pfam" id="PF07331">
    <property type="entry name" value="TctB"/>
    <property type="match status" value="1"/>
</dbReference>
<dbReference type="RefSeq" id="WP_127747849.1">
    <property type="nucleotide sequence ID" value="NZ_CP033219.1"/>
</dbReference>
<feature type="transmembrane region" description="Helical" evidence="1">
    <location>
        <begin position="7"/>
        <end position="26"/>
    </location>
</feature>
<protein>
    <submittedName>
        <fullName evidence="3">Tripartite tricarboxylate transporter TctB family protein</fullName>
    </submittedName>
</protein>
<dbReference type="Proteomes" id="UP000283063">
    <property type="component" value="Chromosome"/>
</dbReference>
<evidence type="ECO:0000313" key="3">
    <source>
        <dbReference type="EMBL" id="AZV77293.1"/>
    </source>
</evidence>
<gene>
    <name evidence="3" type="ORF">EBB79_04900</name>
</gene>
<organism evidence="3 4">
    <name type="scientific">Parasedimentitalea marina</name>
    <dbReference type="NCBI Taxonomy" id="2483033"/>
    <lineage>
        <taxon>Bacteria</taxon>
        <taxon>Pseudomonadati</taxon>
        <taxon>Pseudomonadota</taxon>
        <taxon>Alphaproteobacteria</taxon>
        <taxon>Rhodobacterales</taxon>
        <taxon>Paracoccaceae</taxon>
        <taxon>Parasedimentitalea</taxon>
    </lineage>
</organism>
<dbReference type="AlphaFoldDB" id="A0A3T0MZU7"/>
<name>A0A3T0MZU7_9RHOB</name>
<feature type="transmembrane region" description="Helical" evidence="1">
    <location>
        <begin position="130"/>
        <end position="153"/>
    </location>
</feature>
<evidence type="ECO:0000313" key="4">
    <source>
        <dbReference type="Proteomes" id="UP000283063"/>
    </source>
</evidence>
<reference evidence="3 4" key="1">
    <citation type="submission" date="2018-10" db="EMBL/GenBank/DDBJ databases">
        <title>Parasedimentitalea marina sp. nov., a psychrophilic bacterium isolated from deep seawater of the New Britain Trench.</title>
        <authorList>
            <person name="Cao J."/>
        </authorList>
    </citation>
    <scope>NUCLEOTIDE SEQUENCE [LARGE SCALE GENOMIC DNA]</scope>
    <source>
        <strain evidence="3 4">W43</strain>
    </source>
</reference>
<proteinExistence type="predicted"/>
<keyword evidence="1" id="KW-0472">Membrane</keyword>
<dbReference type="OrthoDB" id="1956824at2"/>
<feature type="domain" description="DUF1468" evidence="2">
    <location>
        <begin position="6"/>
        <end position="153"/>
    </location>
</feature>
<feature type="transmembrane region" description="Helical" evidence="1">
    <location>
        <begin position="38"/>
        <end position="62"/>
    </location>
</feature>
<feature type="transmembrane region" description="Helical" evidence="1">
    <location>
        <begin position="83"/>
        <end position="101"/>
    </location>
</feature>
<evidence type="ECO:0000256" key="1">
    <source>
        <dbReference type="SAM" id="Phobius"/>
    </source>
</evidence>
<dbReference type="EMBL" id="CP033219">
    <property type="protein sequence ID" value="AZV77293.1"/>
    <property type="molecule type" value="Genomic_DNA"/>
</dbReference>
<accession>A0A3T0MZU7</accession>
<sequence>MALDRWIALIILMICMAYGYAAFFTLDVGLPPFMQRNAIWPSTFPKVLVVLAIACTLIILLGQGKGEAGPKEGDIDYRRLTDYKLGQALLLLAMMAGYALMLRPVGFLISTVAFLTISAMVLGERKLQYLLPITVLATGLVWYLVQQVLGIYLRPLPYFLGTGG</sequence>
<keyword evidence="1" id="KW-1133">Transmembrane helix</keyword>
<keyword evidence="1" id="KW-0812">Transmembrane</keyword>
<dbReference type="InterPro" id="IPR009936">
    <property type="entry name" value="DUF1468"/>
</dbReference>
<keyword evidence="4" id="KW-1185">Reference proteome</keyword>
<feature type="transmembrane region" description="Helical" evidence="1">
    <location>
        <begin position="107"/>
        <end position="123"/>
    </location>
</feature>
<dbReference type="KEGG" id="sedi:EBB79_04900"/>
<evidence type="ECO:0000259" key="2">
    <source>
        <dbReference type="Pfam" id="PF07331"/>
    </source>
</evidence>